<dbReference type="SUPFAM" id="SSF143456">
    <property type="entry name" value="VC0467-like"/>
    <property type="match status" value="1"/>
</dbReference>
<reference evidence="3" key="2">
    <citation type="submission" date="2023-04" db="EMBL/GenBank/DDBJ databases">
        <authorList>
            <person name="Bruccoleri R.E."/>
            <person name="Oakeley E.J."/>
            <person name="Faust A.-M."/>
            <person name="Dessus-Babus S."/>
            <person name="Altorfer M."/>
            <person name="Burckhardt D."/>
            <person name="Oertli M."/>
            <person name="Naumann U."/>
            <person name="Petersen F."/>
            <person name="Wong J."/>
        </authorList>
    </citation>
    <scope>NUCLEOTIDE SEQUENCE</scope>
    <source>
        <strain evidence="3">GSM-AAB239-AS_SAM_17_03QT</strain>
        <tissue evidence="3">Leaf</tissue>
    </source>
</reference>
<comment type="caution">
    <text evidence="3">The sequence shown here is derived from an EMBL/GenBank/DDBJ whole genome shotgun (WGS) entry which is preliminary data.</text>
</comment>
<dbReference type="SUPFAM" id="SSF52833">
    <property type="entry name" value="Thioredoxin-like"/>
    <property type="match status" value="1"/>
</dbReference>
<proteinExistence type="predicted"/>
<feature type="region of interest" description="Disordered" evidence="1">
    <location>
        <begin position="622"/>
        <end position="679"/>
    </location>
</feature>
<feature type="compositionally biased region" description="Basic and acidic residues" evidence="1">
    <location>
        <begin position="647"/>
        <end position="666"/>
    </location>
</feature>
<reference evidence="3" key="1">
    <citation type="journal article" date="2023" name="GigaByte">
        <title>Genome assembly of the bearded iris, Iris pallida Lam.</title>
        <authorList>
            <person name="Bruccoleri R.E."/>
            <person name="Oakeley E.J."/>
            <person name="Faust A.M.E."/>
            <person name="Altorfer M."/>
            <person name="Dessus-Babus S."/>
            <person name="Burckhardt D."/>
            <person name="Oertli M."/>
            <person name="Naumann U."/>
            <person name="Petersen F."/>
            <person name="Wong J."/>
        </authorList>
    </citation>
    <scope>NUCLEOTIDE SEQUENCE</scope>
    <source>
        <strain evidence="3">GSM-AAB239-AS_SAM_17_03QT</strain>
    </source>
</reference>
<dbReference type="Proteomes" id="UP001140949">
    <property type="component" value="Unassembled WGS sequence"/>
</dbReference>
<feature type="chain" id="PRO_5043421914" description="Thioredoxin domain-containing protein" evidence="2">
    <location>
        <begin position="24"/>
        <end position="1210"/>
    </location>
</feature>
<dbReference type="InterPro" id="IPR003774">
    <property type="entry name" value="AlgH-like"/>
</dbReference>
<organism evidence="3 4">
    <name type="scientific">Iris pallida</name>
    <name type="common">Sweet iris</name>
    <dbReference type="NCBI Taxonomy" id="29817"/>
    <lineage>
        <taxon>Eukaryota</taxon>
        <taxon>Viridiplantae</taxon>
        <taxon>Streptophyta</taxon>
        <taxon>Embryophyta</taxon>
        <taxon>Tracheophyta</taxon>
        <taxon>Spermatophyta</taxon>
        <taxon>Magnoliopsida</taxon>
        <taxon>Liliopsida</taxon>
        <taxon>Asparagales</taxon>
        <taxon>Iridaceae</taxon>
        <taxon>Iridoideae</taxon>
        <taxon>Irideae</taxon>
        <taxon>Iris</taxon>
    </lineage>
</organism>
<dbReference type="EMBL" id="JANAVB010009999">
    <property type="protein sequence ID" value="KAJ6839417.1"/>
    <property type="molecule type" value="Genomic_DNA"/>
</dbReference>
<evidence type="ECO:0000256" key="1">
    <source>
        <dbReference type="SAM" id="MobiDB-lite"/>
    </source>
</evidence>
<dbReference type="PANTHER" id="PTHR31984">
    <property type="entry name" value="TRANSPORTER, PUTATIVE (DUF179)-RELATED"/>
    <property type="match status" value="1"/>
</dbReference>
<sequence length="1210" mass="135789">MGSARKFFTAAVTWLLLLSSGEILRSVSDSGERAGGTSPAREWQIATKLNFSSQIRLHPHVLLMITVQWSGESRSLMKELAHFVTDKQELGYLKLMVIYKNSEKMLADVLGASEGITLLYYHHSTSYKYQGQLRTQNILSSIYHIMSLQTDEVPLKSLRTKEDLDNFFQSTDKVVLLLEFCGWSTKLKNRKTDEDDEITTYVGGSPEKGFLDENLTREGGKREINLLEDQKGKKIEEVTYGIQSGLDVPPPLGRFTLANQSDSQGTEYRNASKEMLCTEEEFHQFKSFFSNFTKIAREHFLPPERQRFGLISDRSLLPFLGVDNPQTWLVTLQFSGCPNCSMVLQEGDDLTTILQMDNPLVTELHVDGRSLDSTFSANRPSVILFIDRSSDSSKVRGDCKFALQVLRKYASGNQLSYKVAWGPERPQHSFKKVSLKTQSHIISDQSGHQTTEDSLAHKILKFNDNMAIMIMNDGESISLDTHAETRGNIYDMLAHLLQRKKPGFGAKEKKISLVAKEAGFQLLSDDFEVQITDSPSLAENDPSNNIDGVVMSPEEHEEPNINNAVDKDILVGAKVIAALDDEKKPQHTDIETCLQQDQKRIIFSESATTDDESRVEVGPFTSTQISENNGNCNQEDSQPFTCSAEDSAEKGSPSKESSIEKRRIDQTDSSSKKPSYTEAKQTLAHVFPREALVEDEAGELVSVIKPSRLDDWHSQQIPFKGSFFFSDGGYQLLQSLTGGMKVPSLVILDPVLQKHYVFSEETDINYFSLVSFMENFLNGSLTPYQRSALPILSSRGTPRPPFVNLDFHEVDYIPRVTVNTFCELIVGYKPCQMRYDVQFSHILSFTPVWKKDVLVLFSTASCGFCQRMELIVREVHRAFKNLSALLKSNSKKTDSMHIQDETKDTMINGPPSVFLMDCMLNDCGSLMKSMGKKEVYPALMLFPAENKSAITYGGDASVVNIIEFLVSHGRNSHYLVRHKVPMESSITDLGILWTHSWVGSKRPAAFYDSSSVEHEEATSAKHYNELITAAKVDNHPPISSHASTYSCLEGHILITGSVLTATDKLLNAVPFDNSKILILTADENQGFQGLIMNKRISWDVIREIDKDIEPLKQAPLSYGGPVRVHGQPLVSLTRKATKGYKKVSTSTYYGDPVATSLTIEGIKSGAESYSDYWFFLGYCSWYWNQLFNELAEGAWYLSEPSVGDVDWPDR</sequence>
<feature type="signal peptide" evidence="2">
    <location>
        <begin position="1"/>
        <end position="23"/>
    </location>
</feature>
<evidence type="ECO:0008006" key="5">
    <source>
        <dbReference type="Google" id="ProtNLM"/>
    </source>
</evidence>
<dbReference type="Gene3D" id="3.40.30.10">
    <property type="entry name" value="Glutaredoxin"/>
    <property type="match status" value="1"/>
</dbReference>
<dbReference type="InterPro" id="IPR036249">
    <property type="entry name" value="Thioredoxin-like_sf"/>
</dbReference>
<evidence type="ECO:0000256" key="2">
    <source>
        <dbReference type="SAM" id="SignalP"/>
    </source>
</evidence>
<dbReference type="Pfam" id="PF02622">
    <property type="entry name" value="DUF179"/>
    <property type="match status" value="1"/>
</dbReference>
<dbReference type="PANTHER" id="PTHR31984:SF12">
    <property type="entry name" value="THIOREDOXIN DOMAIN-CONTAINING PROTEIN"/>
    <property type="match status" value="1"/>
</dbReference>
<evidence type="ECO:0000313" key="3">
    <source>
        <dbReference type="EMBL" id="KAJ6839417.1"/>
    </source>
</evidence>
<dbReference type="AlphaFoldDB" id="A0AAX6HFK1"/>
<evidence type="ECO:0000313" key="4">
    <source>
        <dbReference type="Proteomes" id="UP001140949"/>
    </source>
</evidence>
<dbReference type="Gene3D" id="3.40.1740.10">
    <property type="entry name" value="VC0467-like"/>
    <property type="match status" value="1"/>
</dbReference>
<protein>
    <recommendedName>
        <fullName evidence="5">Thioredoxin domain-containing protein</fullName>
    </recommendedName>
</protein>
<feature type="compositionally biased region" description="Polar residues" evidence="1">
    <location>
        <begin position="667"/>
        <end position="679"/>
    </location>
</feature>
<feature type="compositionally biased region" description="Polar residues" evidence="1">
    <location>
        <begin position="622"/>
        <end position="641"/>
    </location>
</feature>
<name>A0AAX6HFK1_IRIPA</name>
<gene>
    <name evidence="3" type="ORF">M6B38_314765</name>
</gene>
<accession>A0AAX6HFK1</accession>
<keyword evidence="2" id="KW-0732">Signal</keyword>
<keyword evidence="4" id="KW-1185">Reference proteome</keyword>